<gene>
    <name evidence="4" type="ORF">CTAYLR_005040</name>
</gene>
<keyword evidence="1 2" id="KW-0147">Chitin-binding</keyword>
<dbReference type="InterPro" id="IPR036779">
    <property type="entry name" value="LysM_dom_sf"/>
</dbReference>
<dbReference type="InterPro" id="IPR001002">
    <property type="entry name" value="Chitin-bd_1"/>
</dbReference>
<dbReference type="Pfam" id="PF01476">
    <property type="entry name" value="LysM"/>
    <property type="match status" value="1"/>
</dbReference>
<feature type="disulfide bond" evidence="2">
    <location>
        <begin position="20"/>
        <end position="32"/>
    </location>
</feature>
<dbReference type="SUPFAM" id="SSF57016">
    <property type="entry name" value="Plant lectins/antimicrobial peptides"/>
    <property type="match status" value="1"/>
</dbReference>
<dbReference type="SMART" id="SM00270">
    <property type="entry name" value="ChtBD1"/>
    <property type="match status" value="1"/>
</dbReference>
<feature type="domain" description="Chitin-binding type-1" evidence="3">
    <location>
        <begin position="12"/>
        <end position="50"/>
    </location>
</feature>
<evidence type="ECO:0000256" key="1">
    <source>
        <dbReference type="ARBA" id="ARBA00022669"/>
    </source>
</evidence>
<accession>A0AAD7XMH5</accession>
<organism evidence="4 5">
    <name type="scientific">Chrysophaeum taylorii</name>
    <dbReference type="NCBI Taxonomy" id="2483200"/>
    <lineage>
        <taxon>Eukaryota</taxon>
        <taxon>Sar</taxon>
        <taxon>Stramenopiles</taxon>
        <taxon>Ochrophyta</taxon>
        <taxon>Pelagophyceae</taxon>
        <taxon>Pelagomonadales</taxon>
        <taxon>Pelagomonadaceae</taxon>
        <taxon>Chrysophaeum</taxon>
    </lineage>
</organism>
<dbReference type="SUPFAM" id="SSF54106">
    <property type="entry name" value="LysM domain"/>
    <property type="match status" value="1"/>
</dbReference>
<evidence type="ECO:0000259" key="3">
    <source>
        <dbReference type="PROSITE" id="PS50941"/>
    </source>
</evidence>
<evidence type="ECO:0000313" key="5">
    <source>
        <dbReference type="Proteomes" id="UP001230188"/>
    </source>
</evidence>
<keyword evidence="2" id="KW-1015">Disulfide bond</keyword>
<dbReference type="GO" id="GO:0008061">
    <property type="term" value="F:chitin binding"/>
    <property type="evidence" value="ECO:0007669"/>
    <property type="project" value="UniProtKB-UniRule"/>
</dbReference>
<sequence>MRVVHFFAATVAALCPEKPCPLGSCCSIWGFCGATEDYCGPASCVADCWRCNGDEVLACSAAHEVVSGETVSAIAERYGATSEDVLAVNSDDIRVGRTLQIPPCECAKATTRPSRRVHSSNVAAADLKAIASFVPDLVNDLVANFTMAATAENEAKLRRSLAYAFASDGDRVRALVENDASFRELNGNVTDDMQQELCELVSSETSRVSEMTIACVCGLTREPFIYCEALLEKEILEFTNDGISERRRRRRRRRLLDENPPSCDDDFPGNNGLARTFEGMAQVVVDNVLADANETRPFKVCVSGDCCVGIPQFPHLKLCPSETCSPGIAARAVNSTTVEACRESACEHYSKGHPSLVKELTTLVVPVDYEVCVVGAEELELVLALLGIDLCLLNFELSYWPFRSYLRGSLDARFLVLYARLDVEYMITHATSDALGICSTHEDDDFCRMNAGAQRFSSELGVEFFLWKHQW</sequence>
<dbReference type="CDD" id="cd00118">
    <property type="entry name" value="LysM"/>
    <property type="match status" value="1"/>
</dbReference>
<protein>
    <recommendedName>
        <fullName evidence="3">Chitin-binding type-1 domain-containing protein</fullName>
    </recommendedName>
</protein>
<evidence type="ECO:0000256" key="2">
    <source>
        <dbReference type="PROSITE-ProRule" id="PRU00261"/>
    </source>
</evidence>
<dbReference type="InterPro" id="IPR036861">
    <property type="entry name" value="Endochitinase-like_sf"/>
</dbReference>
<dbReference type="PROSITE" id="PS00026">
    <property type="entry name" value="CHIT_BIND_I_1"/>
    <property type="match status" value="1"/>
</dbReference>
<dbReference type="Gene3D" id="3.30.60.10">
    <property type="entry name" value="Endochitinase-like"/>
    <property type="match status" value="1"/>
</dbReference>
<dbReference type="SMART" id="SM00257">
    <property type="entry name" value="LysM"/>
    <property type="match status" value="1"/>
</dbReference>
<dbReference type="InterPro" id="IPR018392">
    <property type="entry name" value="LysM"/>
</dbReference>
<reference evidence="4" key="1">
    <citation type="submission" date="2023-01" db="EMBL/GenBank/DDBJ databases">
        <title>Metagenome sequencing of chrysophaentin producing Chrysophaeum taylorii.</title>
        <authorList>
            <person name="Davison J."/>
            <person name="Bewley C."/>
        </authorList>
    </citation>
    <scope>NUCLEOTIDE SEQUENCE</scope>
    <source>
        <strain evidence="4">NIES-1699</strain>
    </source>
</reference>
<proteinExistence type="predicted"/>
<keyword evidence="5" id="KW-1185">Reference proteome</keyword>
<feature type="disulfide bond" evidence="2">
    <location>
        <begin position="44"/>
        <end position="48"/>
    </location>
</feature>
<dbReference type="CDD" id="cd00035">
    <property type="entry name" value="ChtBD1"/>
    <property type="match status" value="1"/>
</dbReference>
<dbReference type="Gene3D" id="3.10.350.10">
    <property type="entry name" value="LysM domain"/>
    <property type="match status" value="1"/>
</dbReference>
<comment type="caution">
    <text evidence="4">The sequence shown here is derived from an EMBL/GenBank/DDBJ whole genome shotgun (WGS) entry which is preliminary data.</text>
</comment>
<feature type="disulfide bond" evidence="2">
    <location>
        <begin position="25"/>
        <end position="39"/>
    </location>
</feature>
<name>A0AAD7XMH5_9STRA</name>
<dbReference type="Proteomes" id="UP001230188">
    <property type="component" value="Unassembled WGS sequence"/>
</dbReference>
<comment type="caution">
    <text evidence="2">Lacks conserved residue(s) required for the propagation of feature annotation.</text>
</comment>
<dbReference type="AlphaFoldDB" id="A0AAD7XMH5"/>
<evidence type="ECO:0000313" key="4">
    <source>
        <dbReference type="EMBL" id="KAJ8601380.1"/>
    </source>
</evidence>
<dbReference type="Pfam" id="PF00187">
    <property type="entry name" value="Chitin_bind_1"/>
    <property type="match status" value="1"/>
</dbReference>
<dbReference type="InterPro" id="IPR018371">
    <property type="entry name" value="Chitin-binding_1_CS"/>
</dbReference>
<dbReference type="PROSITE" id="PS50941">
    <property type="entry name" value="CHIT_BIND_I_2"/>
    <property type="match status" value="1"/>
</dbReference>
<dbReference type="EMBL" id="JAQMWT010000435">
    <property type="protein sequence ID" value="KAJ8601380.1"/>
    <property type="molecule type" value="Genomic_DNA"/>
</dbReference>